<keyword evidence="8" id="KW-1185">Reference proteome</keyword>
<name>F2K311_MARM1</name>
<feature type="signal peptide" evidence="6">
    <location>
        <begin position="1"/>
        <end position="24"/>
    </location>
</feature>
<dbReference type="RefSeq" id="WP_013662302.1">
    <property type="nucleotide sequence ID" value="NC_015276.1"/>
</dbReference>
<comment type="subcellular location">
    <subcellularLocation>
        <location evidence="1">Cell outer membrane</location>
    </subcellularLocation>
</comment>
<dbReference type="AlphaFoldDB" id="F2K311"/>
<dbReference type="GO" id="GO:0009279">
    <property type="term" value="C:cell outer membrane"/>
    <property type="evidence" value="ECO:0007669"/>
    <property type="project" value="UniProtKB-SubCell"/>
</dbReference>
<evidence type="ECO:0000256" key="5">
    <source>
        <dbReference type="ARBA" id="ARBA00023237"/>
    </source>
</evidence>
<evidence type="ECO:0000256" key="6">
    <source>
        <dbReference type="SAM" id="SignalP"/>
    </source>
</evidence>
<dbReference type="OrthoDB" id="8562138at2"/>
<dbReference type="PANTHER" id="PTHR38776">
    <property type="entry name" value="MLTA-INTERACTING PROTEIN-RELATED"/>
    <property type="match status" value="1"/>
</dbReference>
<gene>
    <name evidence="7" type="ordered locus">Marme_3183</name>
</gene>
<dbReference type="KEGG" id="mme:Marme_3183"/>
<reference evidence="7 8" key="1">
    <citation type="journal article" date="2012" name="Stand. Genomic Sci.">
        <title>Complete genome sequence of the melanogenic marine bacterium Marinomonas mediterranea type strain (MMB-1(T)).</title>
        <authorList>
            <person name="Lucas-Elio P."/>
            <person name="Goodwin L."/>
            <person name="Woyke T."/>
            <person name="Pitluck S."/>
            <person name="Nolan M."/>
            <person name="Kyrpides N.C."/>
            <person name="Detter J.C."/>
            <person name="Copeland A."/>
            <person name="Teshima H."/>
            <person name="Bruce D."/>
            <person name="Detter C."/>
            <person name="Tapia R."/>
            <person name="Han S."/>
            <person name="Land M.L."/>
            <person name="Ivanova N."/>
            <person name="Mikhailova N."/>
            <person name="Johnston A.W."/>
            <person name="Sanchez-Amat A."/>
        </authorList>
    </citation>
    <scope>NUCLEOTIDE SEQUENCE [LARGE SCALE GENOMIC DNA]</scope>
    <source>
        <strain evidence="8">ATCC 700492 / JCM 21426 / NBRC 103028 / MMB-1</strain>
    </source>
</reference>
<evidence type="ECO:0000256" key="4">
    <source>
        <dbReference type="ARBA" id="ARBA00023136"/>
    </source>
</evidence>
<evidence type="ECO:0000313" key="7">
    <source>
        <dbReference type="EMBL" id="ADZ92400.1"/>
    </source>
</evidence>
<evidence type="ECO:0000256" key="2">
    <source>
        <dbReference type="ARBA" id="ARBA00005722"/>
    </source>
</evidence>
<dbReference type="EMBL" id="CP002583">
    <property type="protein sequence ID" value="ADZ92400.1"/>
    <property type="molecule type" value="Genomic_DNA"/>
</dbReference>
<keyword evidence="5" id="KW-0998">Cell outer membrane</keyword>
<dbReference type="STRING" id="717774.Marme_3183"/>
<comment type="similarity">
    <text evidence="2">Belongs to the MipA/OmpV family.</text>
</comment>
<evidence type="ECO:0000256" key="1">
    <source>
        <dbReference type="ARBA" id="ARBA00004442"/>
    </source>
</evidence>
<sequence precursor="true">MQASLNRYLVVGALCTTISAVAQADNGFEATVGVGLALLQSHVKGEGNEAELFPMVELSYADFSLSPDGLGYTYELTPLSALFFSLSTRDASFDSSNTKLSNLNKRDDAGEFGIAWVQTSPSMELTTYLISDISDTHKGYEIGVDLGLPTTFAGGYLTPSIGVSYLSEDLVNYYYGVSQSEVTGSIGSYESDGSFGANVGLEYVYKIYSGWHSYTAVSMEYLGSGISDSSIVDRDTVWSGVIGIVYEF</sequence>
<keyword evidence="3 6" id="KW-0732">Signal</keyword>
<dbReference type="PATRIC" id="fig|717774.3.peg.3275"/>
<protein>
    <submittedName>
        <fullName evidence="7">MltA-interacting MipA family protein</fullName>
    </submittedName>
</protein>
<dbReference type="InterPro" id="IPR010583">
    <property type="entry name" value="MipA"/>
</dbReference>
<evidence type="ECO:0000313" key="8">
    <source>
        <dbReference type="Proteomes" id="UP000001062"/>
    </source>
</evidence>
<feature type="chain" id="PRO_5003279707" evidence="6">
    <location>
        <begin position="25"/>
        <end position="248"/>
    </location>
</feature>
<proteinExistence type="inferred from homology"/>
<accession>F2K311</accession>
<evidence type="ECO:0000256" key="3">
    <source>
        <dbReference type="ARBA" id="ARBA00022729"/>
    </source>
</evidence>
<dbReference type="PANTHER" id="PTHR38776:SF1">
    <property type="entry name" value="MLTA-INTERACTING PROTEIN-RELATED"/>
    <property type="match status" value="1"/>
</dbReference>
<dbReference type="Proteomes" id="UP000001062">
    <property type="component" value="Chromosome"/>
</dbReference>
<dbReference type="HOGENOM" id="CLU_063465_1_0_6"/>
<organism evidence="7 8">
    <name type="scientific">Marinomonas mediterranea (strain ATCC 700492 / JCM 21426 / NBRC 103028 / MMB-1)</name>
    <dbReference type="NCBI Taxonomy" id="717774"/>
    <lineage>
        <taxon>Bacteria</taxon>
        <taxon>Pseudomonadati</taxon>
        <taxon>Pseudomonadota</taxon>
        <taxon>Gammaproteobacteria</taxon>
        <taxon>Oceanospirillales</taxon>
        <taxon>Oceanospirillaceae</taxon>
        <taxon>Marinomonas</taxon>
    </lineage>
</organism>
<keyword evidence="4" id="KW-0472">Membrane</keyword>
<dbReference type="Pfam" id="PF06629">
    <property type="entry name" value="MipA"/>
    <property type="match status" value="1"/>
</dbReference>
<dbReference type="eggNOG" id="COG3713">
    <property type="taxonomic scope" value="Bacteria"/>
</dbReference>